<keyword evidence="4" id="KW-1185">Reference proteome</keyword>
<dbReference type="Proteomes" id="UP000231962">
    <property type="component" value="Unassembled WGS sequence"/>
</dbReference>
<protein>
    <recommendedName>
        <fullName evidence="6">Lipoprotein</fullName>
    </recommendedName>
</protein>
<keyword evidence="1" id="KW-0732">Signal</keyword>
<name>A0A2M9ZR55_9LEPT</name>
<evidence type="ECO:0008006" key="6">
    <source>
        <dbReference type="Google" id="ProtNLM"/>
    </source>
</evidence>
<dbReference type="AlphaFoldDB" id="A0A2M9ZR55"/>
<dbReference type="EMBL" id="NPDZ01000001">
    <property type="protein sequence ID" value="PJZ74567.1"/>
    <property type="molecule type" value="Genomic_DNA"/>
</dbReference>
<dbReference type="Proteomes" id="UP000231990">
    <property type="component" value="Unassembled WGS sequence"/>
</dbReference>
<organism evidence="3 5">
    <name type="scientific">Leptospira perolatii</name>
    <dbReference type="NCBI Taxonomy" id="2023191"/>
    <lineage>
        <taxon>Bacteria</taxon>
        <taxon>Pseudomonadati</taxon>
        <taxon>Spirochaetota</taxon>
        <taxon>Spirochaetia</taxon>
        <taxon>Leptospirales</taxon>
        <taxon>Leptospiraceae</taxon>
        <taxon>Leptospira</taxon>
    </lineage>
</organism>
<evidence type="ECO:0000313" key="5">
    <source>
        <dbReference type="Proteomes" id="UP000231990"/>
    </source>
</evidence>
<gene>
    <name evidence="2" type="ORF">CH360_00440</name>
    <name evidence="3" type="ORF">CH373_00440</name>
</gene>
<feature type="chain" id="PRO_5014890064" description="Lipoprotein" evidence="1">
    <location>
        <begin position="23"/>
        <end position="91"/>
    </location>
</feature>
<evidence type="ECO:0000313" key="2">
    <source>
        <dbReference type="EMBL" id="PJZ71035.1"/>
    </source>
</evidence>
<comment type="caution">
    <text evidence="3">The sequence shown here is derived from an EMBL/GenBank/DDBJ whole genome shotgun (WGS) entry which is preliminary data.</text>
</comment>
<sequence>MKHSIRIIFLCAFLFGAGLLSSCNLITPNEALCQADLKNYDECFTILLITNPDCVSVPVAAPNTCGPSAVQTAKEICHSRIKFKSCRAYRD</sequence>
<evidence type="ECO:0000313" key="4">
    <source>
        <dbReference type="Proteomes" id="UP000231962"/>
    </source>
</evidence>
<proteinExistence type="predicted"/>
<feature type="signal peptide" evidence="1">
    <location>
        <begin position="1"/>
        <end position="22"/>
    </location>
</feature>
<dbReference type="PROSITE" id="PS51257">
    <property type="entry name" value="PROKAR_LIPOPROTEIN"/>
    <property type="match status" value="1"/>
</dbReference>
<evidence type="ECO:0000313" key="3">
    <source>
        <dbReference type="EMBL" id="PJZ74567.1"/>
    </source>
</evidence>
<evidence type="ECO:0000256" key="1">
    <source>
        <dbReference type="SAM" id="SignalP"/>
    </source>
</evidence>
<reference evidence="4 5" key="1">
    <citation type="submission" date="2017-07" db="EMBL/GenBank/DDBJ databases">
        <title>Leptospira spp. isolated from tropical soils.</title>
        <authorList>
            <person name="Thibeaux R."/>
            <person name="Iraola G."/>
            <person name="Ferres I."/>
            <person name="Bierque E."/>
            <person name="Girault D."/>
            <person name="Soupe-Gilbert M.-E."/>
            <person name="Picardeau M."/>
            <person name="Goarant C."/>
        </authorList>
    </citation>
    <scope>NUCLEOTIDE SEQUENCE [LARGE SCALE GENOMIC DNA]</scope>
    <source>
        <strain evidence="3 5">FH1-B-B1</strain>
        <strain evidence="2 4">FH1-B-C1</strain>
    </source>
</reference>
<accession>A0A2M9ZR55</accession>
<dbReference type="OrthoDB" id="332279at2"/>
<dbReference type="EMBL" id="NPDY01000001">
    <property type="protein sequence ID" value="PJZ71035.1"/>
    <property type="molecule type" value="Genomic_DNA"/>
</dbReference>